<dbReference type="PANTHER" id="PTHR43727:SF2">
    <property type="entry name" value="GROUP IV DECARBOXYLASE"/>
    <property type="match status" value="1"/>
</dbReference>
<evidence type="ECO:0000259" key="11">
    <source>
        <dbReference type="Pfam" id="PF00278"/>
    </source>
</evidence>
<keyword evidence="3 6" id="KW-0663">Pyridoxal phosphate</keyword>
<evidence type="ECO:0000256" key="4">
    <source>
        <dbReference type="ARBA" id="ARBA00023154"/>
    </source>
</evidence>
<dbReference type="Gene3D" id="3.20.20.10">
    <property type="entry name" value="Alanine racemase"/>
    <property type="match status" value="1"/>
</dbReference>
<dbReference type="SUPFAM" id="SSF51419">
    <property type="entry name" value="PLP-binding barrel"/>
    <property type="match status" value="1"/>
</dbReference>
<dbReference type="Proteomes" id="UP000245590">
    <property type="component" value="Unassembled WGS sequence"/>
</dbReference>
<keyword evidence="2 6" id="KW-0210">Decarboxylase</keyword>
<evidence type="ECO:0000313" key="13">
    <source>
        <dbReference type="EMBL" id="PWH05379.1"/>
    </source>
</evidence>
<dbReference type="HAMAP" id="MF_02120">
    <property type="entry name" value="LysA"/>
    <property type="match status" value="1"/>
</dbReference>
<gene>
    <name evidence="6 13" type="primary">lysA</name>
    <name evidence="13" type="ORF">DEO23_12375</name>
</gene>
<evidence type="ECO:0000256" key="3">
    <source>
        <dbReference type="ARBA" id="ARBA00022898"/>
    </source>
</evidence>
<dbReference type="InterPro" id="IPR022657">
    <property type="entry name" value="De-COase2_CS"/>
</dbReference>
<feature type="compositionally biased region" description="Low complexity" evidence="10">
    <location>
        <begin position="102"/>
        <end position="120"/>
    </location>
</feature>
<evidence type="ECO:0000256" key="2">
    <source>
        <dbReference type="ARBA" id="ARBA00022793"/>
    </source>
</evidence>
<dbReference type="Gene3D" id="2.40.37.10">
    <property type="entry name" value="Lyase, Ornithine Decarboxylase, Chain A, domain 1"/>
    <property type="match status" value="1"/>
</dbReference>
<keyword evidence="5 6" id="KW-0456">Lyase</keyword>
<feature type="binding site" evidence="6">
    <location>
        <position position="565"/>
    </location>
    <ligand>
        <name>substrate</name>
    </ligand>
</feature>
<evidence type="ECO:0000256" key="9">
    <source>
        <dbReference type="RuleBase" id="RU003738"/>
    </source>
</evidence>
<dbReference type="PROSITE" id="PS00878">
    <property type="entry name" value="ODR_DC_2_1"/>
    <property type="match status" value="1"/>
</dbReference>
<feature type="binding site" evidence="6">
    <location>
        <begin position="460"/>
        <end position="463"/>
    </location>
    <ligand>
        <name>pyridoxal 5'-phosphate</name>
        <dbReference type="ChEBI" id="CHEBI:597326"/>
    </ligand>
</feature>
<dbReference type="AlphaFoldDB" id="A0A2U2RHN2"/>
<dbReference type="PROSITE" id="PS00879">
    <property type="entry name" value="ODR_DC_2_2"/>
    <property type="match status" value="1"/>
</dbReference>
<dbReference type="PRINTS" id="PR01179">
    <property type="entry name" value="ODADCRBXLASE"/>
</dbReference>
<comment type="catalytic activity">
    <reaction evidence="6 9">
        <text>meso-2,6-diaminopimelate + H(+) = L-lysine + CO2</text>
        <dbReference type="Rhea" id="RHEA:15101"/>
        <dbReference type="ChEBI" id="CHEBI:15378"/>
        <dbReference type="ChEBI" id="CHEBI:16526"/>
        <dbReference type="ChEBI" id="CHEBI:32551"/>
        <dbReference type="ChEBI" id="CHEBI:57791"/>
        <dbReference type="EC" id="4.1.1.20"/>
    </reaction>
</comment>
<dbReference type="SUPFAM" id="SSF50621">
    <property type="entry name" value="Alanine racemase C-terminal domain-like"/>
    <property type="match status" value="1"/>
</dbReference>
<sequence>MSGHGGLLGVVDDTDDTSKWAGSPGPPGRRGRTLAAGEQIIRYARADLRRRWWSVRAVRARGEHRTPPARDGRCTFRARGLVRGLRAWTRSAQRGARRIGFPGSSVPRPSAPPGAARPARTPQPDPPTSPTQRRPRAMRAHEAGALHGNDAAPTWLPYPADVNALIPGLWSSTCRRDAEGALEVGGVSVTRIAEEAGTPTFVVDETDFRERARAFRDAFATAFAPHAGADVYYAGKAFLCGAVARWVQEDGLGLDVCTGGELAIALRAGFPAERIALHGNNKSDSEIRRALEAGVGRIVIDSLPEIEQVAEIAGQLDVTAPVMLRVTTGVEAHTHEFIATAHEDQKFGLSITSGDAFTAVQQVLASDRLALHGLHSHIGSQIFDVGGFEVAARRVLDLVARIRAELGHTIDHLDLGGGFGVMYNTQHTPSTPEQLAGGIAGIIEKECHELGLEVPHVAFEPGRAIAGPSTLTLYGVGTVKDVRLGGPHHRLYVSVDGGMSDNVRTALYDADYSCLLASRVSDEAPEVVRVVGKHCESGDIVVKDEYMPLDVQRGDLVAVPVTGAYCYSLASNYNHVPRPAVIAVKDGQWRTLVRRESEDDLLALDVG</sequence>
<feature type="modified residue" description="N6-(pyridoxal phosphate)lysine" evidence="6 8">
    <location>
        <position position="236"/>
    </location>
</feature>
<feature type="binding site" evidence="6">
    <location>
        <position position="418"/>
    </location>
    <ligand>
        <name>pyridoxal 5'-phosphate</name>
        <dbReference type="ChEBI" id="CHEBI:597326"/>
    </ligand>
</feature>
<dbReference type="InterPro" id="IPR022643">
    <property type="entry name" value="De-COase2_C"/>
</dbReference>
<comment type="pathway">
    <text evidence="6 9">Amino-acid biosynthesis; L-lysine biosynthesis via DAP pathway; L-lysine from DL-2,6-diaminopimelate: step 1/1.</text>
</comment>
<evidence type="ECO:0000313" key="14">
    <source>
        <dbReference type="Proteomes" id="UP000245590"/>
    </source>
</evidence>
<dbReference type="OrthoDB" id="9802241at2"/>
<evidence type="ECO:0000256" key="8">
    <source>
        <dbReference type="PIRSR" id="PIRSR600183-50"/>
    </source>
</evidence>
<feature type="domain" description="Orn/DAP/Arg decarboxylase 2 C-terminal" evidence="11">
    <location>
        <begin position="479"/>
        <end position="563"/>
    </location>
</feature>
<dbReference type="Pfam" id="PF02784">
    <property type="entry name" value="Orn_Arg_deC_N"/>
    <property type="match status" value="1"/>
</dbReference>
<name>A0A2U2RHN2_9MICO</name>
<feature type="binding site" evidence="6">
    <location>
        <position position="504"/>
    </location>
    <ligand>
        <name>substrate</name>
    </ligand>
</feature>
<dbReference type="UniPathway" id="UPA00034">
    <property type="reaction ID" value="UER00027"/>
</dbReference>
<dbReference type="InterPro" id="IPR000183">
    <property type="entry name" value="Orn/DAP/Arg_de-COase"/>
</dbReference>
<dbReference type="Pfam" id="PF00278">
    <property type="entry name" value="Orn_DAP_Arg_deC"/>
    <property type="match status" value="1"/>
</dbReference>
<comment type="cofactor">
    <cofactor evidence="1 6 8 9">
        <name>pyridoxal 5'-phosphate</name>
        <dbReference type="ChEBI" id="CHEBI:597326"/>
    </cofactor>
</comment>
<evidence type="ECO:0000256" key="5">
    <source>
        <dbReference type="ARBA" id="ARBA00023239"/>
    </source>
</evidence>
<dbReference type="GO" id="GO:0030170">
    <property type="term" value="F:pyridoxal phosphate binding"/>
    <property type="evidence" value="ECO:0007669"/>
    <property type="project" value="UniProtKB-UniRule"/>
</dbReference>
<dbReference type="FunFam" id="3.20.20.10:FF:000003">
    <property type="entry name" value="Diaminopimelate decarboxylase"/>
    <property type="match status" value="1"/>
</dbReference>
<comment type="function">
    <text evidence="6">Specifically catalyzes the decarboxylation of meso-diaminopimelate (meso-DAP) to L-lysine.</text>
</comment>
<dbReference type="CDD" id="cd06828">
    <property type="entry name" value="PLPDE_III_DapDC"/>
    <property type="match status" value="1"/>
</dbReference>
<evidence type="ECO:0000256" key="6">
    <source>
        <dbReference type="HAMAP-Rule" id="MF_02120"/>
    </source>
</evidence>
<comment type="caution">
    <text evidence="13">The sequence shown here is derived from an EMBL/GenBank/DDBJ whole genome shotgun (WGS) entry which is preliminary data.</text>
</comment>
<feature type="region of interest" description="Disordered" evidence="10">
    <location>
        <begin position="1"/>
        <end position="34"/>
    </location>
</feature>
<dbReference type="InterPro" id="IPR022653">
    <property type="entry name" value="De-COase2_pyr-phos_BS"/>
</dbReference>
<feature type="binding site" evidence="6">
    <location>
        <position position="463"/>
    </location>
    <ligand>
        <name>substrate</name>
    </ligand>
</feature>
<keyword evidence="14" id="KW-1185">Reference proteome</keyword>
<evidence type="ECO:0000256" key="1">
    <source>
        <dbReference type="ARBA" id="ARBA00001933"/>
    </source>
</evidence>
<evidence type="ECO:0000256" key="10">
    <source>
        <dbReference type="SAM" id="MobiDB-lite"/>
    </source>
</evidence>
<feature type="binding site" evidence="6">
    <location>
        <position position="565"/>
    </location>
    <ligand>
        <name>pyridoxal 5'-phosphate</name>
        <dbReference type="ChEBI" id="CHEBI:597326"/>
    </ligand>
</feature>
<dbReference type="PRINTS" id="PR01181">
    <property type="entry name" value="DAPDCRBXLASE"/>
</dbReference>
<evidence type="ECO:0000259" key="12">
    <source>
        <dbReference type="Pfam" id="PF02784"/>
    </source>
</evidence>
<feature type="binding site" evidence="6">
    <location>
        <position position="536"/>
    </location>
    <ligand>
        <name>substrate</name>
    </ligand>
</feature>
<dbReference type="GO" id="GO:0008836">
    <property type="term" value="F:diaminopimelate decarboxylase activity"/>
    <property type="evidence" value="ECO:0007669"/>
    <property type="project" value="UniProtKB-UniRule"/>
</dbReference>
<accession>A0A2U2RHN2</accession>
<dbReference type="GO" id="GO:0009089">
    <property type="term" value="P:lysine biosynthetic process via diaminopimelate"/>
    <property type="evidence" value="ECO:0007669"/>
    <property type="project" value="UniProtKB-UniRule"/>
</dbReference>
<reference evidence="13 14" key="1">
    <citation type="submission" date="2018-05" db="EMBL/GenBank/DDBJ databases">
        <title>Brachybacterium sp. M1HQ-2T, whole genome shotgun sequence.</title>
        <authorList>
            <person name="Tuo L."/>
        </authorList>
    </citation>
    <scope>NUCLEOTIDE SEQUENCE [LARGE SCALE GENOMIC DNA]</scope>
    <source>
        <strain evidence="13 14">M1HQ-2</strain>
    </source>
</reference>
<dbReference type="PANTHER" id="PTHR43727">
    <property type="entry name" value="DIAMINOPIMELATE DECARBOXYLASE"/>
    <property type="match status" value="1"/>
</dbReference>
<feature type="binding site" evidence="6">
    <location>
        <position position="508"/>
    </location>
    <ligand>
        <name>substrate</name>
    </ligand>
</feature>
<proteinExistence type="inferred from homology"/>
<comment type="subunit">
    <text evidence="6">Homodimer.</text>
</comment>
<dbReference type="InterPro" id="IPR029066">
    <property type="entry name" value="PLP-binding_barrel"/>
</dbReference>
<organism evidence="13 14">
    <name type="scientific">Brachybacterium endophyticum</name>
    <dbReference type="NCBI Taxonomy" id="2182385"/>
    <lineage>
        <taxon>Bacteria</taxon>
        <taxon>Bacillati</taxon>
        <taxon>Actinomycetota</taxon>
        <taxon>Actinomycetes</taxon>
        <taxon>Micrococcales</taxon>
        <taxon>Dermabacteraceae</taxon>
        <taxon>Brachybacterium</taxon>
    </lineage>
</organism>
<keyword evidence="6" id="KW-0028">Amino-acid biosynthesis</keyword>
<dbReference type="EC" id="4.1.1.20" evidence="6 7"/>
<comment type="similarity">
    <text evidence="6">Belongs to the Orn/Lys/Arg decarboxylase class-II family. LysA subfamily.</text>
</comment>
<dbReference type="EMBL" id="QFKX01000005">
    <property type="protein sequence ID" value="PWH05379.1"/>
    <property type="molecule type" value="Genomic_DNA"/>
</dbReference>
<evidence type="ECO:0000256" key="7">
    <source>
        <dbReference type="NCBIfam" id="TIGR01048"/>
    </source>
</evidence>
<dbReference type="InterPro" id="IPR009006">
    <property type="entry name" value="Ala_racemase/Decarboxylase_C"/>
</dbReference>
<feature type="active site" description="Proton donor" evidence="8">
    <location>
        <position position="535"/>
    </location>
</feature>
<feature type="domain" description="Orn/DAP/Arg decarboxylase 2 N-terminal" evidence="12">
    <location>
        <begin position="208"/>
        <end position="466"/>
    </location>
</feature>
<dbReference type="InterPro" id="IPR022644">
    <property type="entry name" value="De-COase2_N"/>
</dbReference>
<feature type="region of interest" description="Disordered" evidence="10">
    <location>
        <begin position="92"/>
        <end position="138"/>
    </location>
</feature>
<keyword evidence="4 6" id="KW-0457">Lysine biosynthesis</keyword>
<dbReference type="NCBIfam" id="TIGR01048">
    <property type="entry name" value="lysA"/>
    <property type="match status" value="1"/>
</dbReference>
<protein>
    <recommendedName>
        <fullName evidence="6 7">Diaminopimelate decarboxylase</fullName>
        <shortName evidence="6">DAP decarboxylase</shortName>
        <shortName evidence="6">DAPDC</shortName>
        <ecNumber evidence="6 7">4.1.1.20</ecNumber>
    </recommendedName>
</protein>
<dbReference type="InterPro" id="IPR002986">
    <property type="entry name" value="DAP_deCOOHase_LysA"/>
</dbReference>